<dbReference type="InterPro" id="IPR043502">
    <property type="entry name" value="DNA/RNA_pol_sf"/>
</dbReference>
<comment type="similarity">
    <text evidence="1">Belongs to the beta type-B retroviral polymerase family. HERV class-II K(HML-2) pol subfamily.</text>
</comment>
<dbReference type="SUPFAM" id="SSF56672">
    <property type="entry name" value="DNA/RNA polymerases"/>
    <property type="match status" value="1"/>
</dbReference>
<proteinExistence type="inferred from homology"/>
<sequence length="382" mass="42962">MVQDLRPVNDIVEDYPAEVPNAQVLLTNVPADAKVSSVINLVQAFFSIRVAPASWGLFAFQYEGRTLQYTRLPQGYKHSPHIFKKVLAEDLRHIVCRSTLLQYVDDLLLCSPYTIHVLTVLANGGYKVSRKKLQFAQSQVIYLGRLISRREKAGTRASGNDNLKNKLTWTTDAEEAFIRIKEEMQQAPALALPDYDKPFCLYVTTKREPGQNTYMAAILGQNQCRGKGRQAIAYYCTKLDSVVQGYSPCYQGLHAVYVAYTKAKSITMGWPVTIYTSHAIAQLAEQGKFCLTPQRQLRYYNLPFLIDVTIKTCDTATNPADYLPPEYDGTPHECVADSKAFSKLREDLESEPLEGAVVYFVDGSSHNYKLKSPDSTLSGRER</sequence>
<dbReference type="InterPro" id="IPR043128">
    <property type="entry name" value="Rev_trsase/Diguanyl_cyclase"/>
</dbReference>
<comment type="caution">
    <text evidence="4">The sequence shown here is derived from an EMBL/GenBank/DDBJ whole genome shotgun (WGS) entry which is preliminary data.</text>
</comment>
<reference evidence="4 5" key="1">
    <citation type="submission" date="2024-09" db="EMBL/GenBank/DDBJ databases">
        <title>A chromosome-level genome assembly of Gray's grenadier anchovy, Coilia grayii.</title>
        <authorList>
            <person name="Fu Z."/>
        </authorList>
    </citation>
    <scope>NUCLEOTIDE SEQUENCE [LARGE SCALE GENOMIC DNA]</scope>
    <source>
        <strain evidence="4">G4</strain>
        <tissue evidence="4">Muscle</tissue>
    </source>
</reference>
<evidence type="ECO:0000259" key="3">
    <source>
        <dbReference type="PROSITE" id="PS50878"/>
    </source>
</evidence>
<protein>
    <recommendedName>
        <fullName evidence="2">ribonuclease H</fullName>
        <ecNumber evidence="2">3.1.26.4</ecNumber>
    </recommendedName>
</protein>
<dbReference type="Gene3D" id="3.10.20.370">
    <property type="match status" value="1"/>
</dbReference>
<name>A0ABD1JQV9_9TELE</name>
<dbReference type="InterPro" id="IPR041577">
    <property type="entry name" value="RT_RNaseH_2"/>
</dbReference>
<dbReference type="Pfam" id="PF00078">
    <property type="entry name" value="RVT_1"/>
    <property type="match status" value="1"/>
</dbReference>
<dbReference type="Gene3D" id="3.30.70.270">
    <property type="match status" value="1"/>
</dbReference>
<dbReference type="Proteomes" id="UP001591681">
    <property type="component" value="Unassembled WGS sequence"/>
</dbReference>
<dbReference type="Gene3D" id="3.10.10.10">
    <property type="entry name" value="HIV Type 1 Reverse Transcriptase, subunit A, domain 1"/>
    <property type="match status" value="1"/>
</dbReference>
<feature type="domain" description="Reverse transcriptase" evidence="3">
    <location>
        <begin position="1"/>
        <end position="147"/>
    </location>
</feature>
<evidence type="ECO:0000256" key="2">
    <source>
        <dbReference type="ARBA" id="ARBA00012180"/>
    </source>
</evidence>
<dbReference type="InterPro" id="IPR051320">
    <property type="entry name" value="Viral_Replic_Matur_Polypro"/>
</dbReference>
<evidence type="ECO:0000313" key="5">
    <source>
        <dbReference type="Proteomes" id="UP001591681"/>
    </source>
</evidence>
<gene>
    <name evidence="4" type="ORF">ACEWY4_013950</name>
</gene>
<dbReference type="InterPro" id="IPR000477">
    <property type="entry name" value="RT_dom"/>
</dbReference>
<dbReference type="PANTHER" id="PTHR33064">
    <property type="entry name" value="POL PROTEIN"/>
    <property type="match status" value="1"/>
</dbReference>
<accession>A0ABD1JQV9</accession>
<keyword evidence="5" id="KW-1185">Reference proteome</keyword>
<dbReference type="Pfam" id="PF17919">
    <property type="entry name" value="RT_RNaseH_2"/>
    <property type="match status" value="1"/>
</dbReference>
<dbReference type="EC" id="3.1.26.4" evidence="2"/>
<dbReference type="PROSITE" id="PS50878">
    <property type="entry name" value="RT_POL"/>
    <property type="match status" value="1"/>
</dbReference>
<dbReference type="AlphaFoldDB" id="A0ABD1JQV9"/>
<organism evidence="4 5">
    <name type="scientific">Coilia grayii</name>
    <name type="common">Gray's grenadier anchovy</name>
    <dbReference type="NCBI Taxonomy" id="363190"/>
    <lineage>
        <taxon>Eukaryota</taxon>
        <taxon>Metazoa</taxon>
        <taxon>Chordata</taxon>
        <taxon>Craniata</taxon>
        <taxon>Vertebrata</taxon>
        <taxon>Euteleostomi</taxon>
        <taxon>Actinopterygii</taxon>
        <taxon>Neopterygii</taxon>
        <taxon>Teleostei</taxon>
        <taxon>Clupei</taxon>
        <taxon>Clupeiformes</taxon>
        <taxon>Clupeoidei</taxon>
        <taxon>Engraulidae</taxon>
        <taxon>Coilinae</taxon>
        <taxon>Coilia</taxon>
    </lineage>
</organism>
<dbReference type="PANTHER" id="PTHR33064:SF37">
    <property type="entry name" value="RIBONUCLEASE H"/>
    <property type="match status" value="1"/>
</dbReference>
<dbReference type="GO" id="GO:0004523">
    <property type="term" value="F:RNA-DNA hybrid ribonuclease activity"/>
    <property type="evidence" value="ECO:0007669"/>
    <property type="project" value="UniProtKB-EC"/>
</dbReference>
<evidence type="ECO:0000313" key="4">
    <source>
        <dbReference type="EMBL" id="KAL2089262.1"/>
    </source>
</evidence>
<evidence type="ECO:0000256" key="1">
    <source>
        <dbReference type="ARBA" id="ARBA00010879"/>
    </source>
</evidence>
<dbReference type="EMBL" id="JBHFQA010000012">
    <property type="protein sequence ID" value="KAL2089262.1"/>
    <property type="molecule type" value="Genomic_DNA"/>
</dbReference>